<evidence type="ECO:0000256" key="1">
    <source>
        <dbReference type="ARBA" id="ARBA00022741"/>
    </source>
</evidence>
<keyword evidence="4" id="KW-1185">Reference proteome</keyword>
<dbReference type="SUPFAM" id="SSF52540">
    <property type="entry name" value="P-loop containing nucleoside triphosphate hydrolases"/>
    <property type="match status" value="1"/>
</dbReference>
<organism evidence="3 4">
    <name type="scientific">Mya arenaria</name>
    <name type="common">Soft-shell clam</name>
    <dbReference type="NCBI Taxonomy" id="6604"/>
    <lineage>
        <taxon>Eukaryota</taxon>
        <taxon>Metazoa</taxon>
        <taxon>Spiralia</taxon>
        <taxon>Lophotrochozoa</taxon>
        <taxon>Mollusca</taxon>
        <taxon>Bivalvia</taxon>
        <taxon>Autobranchia</taxon>
        <taxon>Heteroconchia</taxon>
        <taxon>Euheterodonta</taxon>
        <taxon>Imparidentia</taxon>
        <taxon>Neoheterodontei</taxon>
        <taxon>Myida</taxon>
        <taxon>Myoidea</taxon>
        <taxon>Myidae</taxon>
        <taxon>Mya</taxon>
    </lineage>
</organism>
<evidence type="ECO:0000313" key="3">
    <source>
        <dbReference type="EMBL" id="WAR20703.1"/>
    </source>
</evidence>
<gene>
    <name evidence="3" type="ORF">MAR_014677</name>
</gene>
<dbReference type="Proteomes" id="UP001164746">
    <property type="component" value="Chromosome 12"/>
</dbReference>
<dbReference type="PROSITE" id="PS51419">
    <property type="entry name" value="RAB"/>
    <property type="match status" value="1"/>
</dbReference>
<evidence type="ECO:0000256" key="2">
    <source>
        <dbReference type="ARBA" id="ARBA00023134"/>
    </source>
</evidence>
<dbReference type="SMART" id="SM00173">
    <property type="entry name" value="RAS"/>
    <property type="match status" value="1"/>
</dbReference>
<name>A0ABY7FEV0_MYAAR</name>
<keyword evidence="1" id="KW-0547">Nucleotide-binding</keyword>
<dbReference type="InterPro" id="IPR027417">
    <property type="entry name" value="P-loop_NTPase"/>
</dbReference>
<feature type="non-terminal residue" evidence="3">
    <location>
        <position position="210"/>
    </location>
</feature>
<dbReference type="EMBL" id="CP111023">
    <property type="protein sequence ID" value="WAR20703.1"/>
    <property type="molecule type" value="Genomic_DNA"/>
</dbReference>
<dbReference type="SMART" id="SM00175">
    <property type="entry name" value="RAB"/>
    <property type="match status" value="1"/>
</dbReference>
<protein>
    <submittedName>
        <fullName evidence="3">IFT27-like protein</fullName>
    </submittedName>
</protein>
<evidence type="ECO:0000313" key="4">
    <source>
        <dbReference type="Proteomes" id="UP001164746"/>
    </source>
</evidence>
<dbReference type="InterPro" id="IPR001806">
    <property type="entry name" value="Small_GTPase"/>
</dbReference>
<sequence>TRTREKAVCLPGSEDLPDYCLRLRFCASLTVDGLLFARGEYGCVKPFPSSRGDSTSGKSSICQVFHSDNSFFPKNYTMTTGVELLVKTVNIPDTKDAVELFLYDSAGKELFSDFVTKFWDHPSLLVVVYDCTSETSFNSCEKWLQRIDLDQRRVISPKVGTDLAHSQGLKYFECSAKEMQAVDAPFYYLANEYYKLYQERLDIFQSMGMQ</sequence>
<keyword evidence="2" id="KW-0342">GTP-binding</keyword>
<accession>A0ABY7FEV0</accession>
<dbReference type="PANTHER" id="PTHR47977">
    <property type="entry name" value="RAS-RELATED PROTEIN RAB"/>
    <property type="match status" value="1"/>
</dbReference>
<dbReference type="InterPro" id="IPR050227">
    <property type="entry name" value="Rab"/>
</dbReference>
<proteinExistence type="predicted"/>
<dbReference type="Pfam" id="PF00071">
    <property type="entry name" value="Ras"/>
    <property type="match status" value="1"/>
</dbReference>
<reference evidence="3" key="1">
    <citation type="submission" date="2022-11" db="EMBL/GenBank/DDBJ databases">
        <title>Centuries of genome instability and evolution in soft-shell clam transmissible cancer (bioRxiv).</title>
        <authorList>
            <person name="Hart S.F.M."/>
            <person name="Yonemitsu M.A."/>
            <person name="Giersch R.M."/>
            <person name="Beal B.F."/>
            <person name="Arriagada G."/>
            <person name="Davis B.W."/>
            <person name="Ostrander E.A."/>
            <person name="Goff S.P."/>
            <person name="Metzger M.J."/>
        </authorList>
    </citation>
    <scope>NUCLEOTIDE SEQUENCE</scope>
    <source>
        <strain evidence="3">MELC-2E11</strain>
        <tissue evidence="3">Siphon/mantle</tissue>
    </source>
</reference>
<dbReference type="Gene3D" id="3.40.50.300">
    <property type="entry name" value="P-loop containing nucleotide triphosphate hydrolases"/>
    <property type="match status" value="1"/>
</dbReference>